<gene>
    <name evidence="1" type="ORF">BDM02DRAFT_3126158</name>
</gene>
<comment type="caution">
    <text evidence="1">The sequence shown here is derived from an EMBL/GenBank/DDBJ whole genome shotgun (WGS) entry which is preliminary data.</text>
</comment>
<evidence type="ECO:0000313" key="2">
    <source>
        <dbReference type="Proteomes" id="UP000886501"/>
    </source>
</evidence>
<reference evidence="1" key="1">
    <citation type="submission" date="2019-10" db="EMBL/GenBank/DDBJ databases">
        <authorList>
            <consortium name="DOE Joint Genome Institute"/>
            <person name="Kuo A."/>
            <person name="Miyauchi S."/>
            <person name="Kiss E."/>
            <person name="Drula E."/>
            <person name="Kohler A."/>
            <person name="Sanchez-Garcia M."/>
            <person name="Andreopoulos B."/>
            <person name="Barry K.W."/>
            <person name="Bonito G."/>
            <person name="Buee M."/>
            <person name="Carver A."/>
            <person name="Chen C."/>
            <person name="Cichocki N."/>
            <person name="Clum A."/>
            <person name="Culley D."/>
            <person name="Crous P.W."/>
            <person name="Fauchery L."/>
            <person name="Girlanda M."/>
            <person name="Hayes R."/>
            <person name="Keri Z."/>
            <person name="Labutti K."/>
            <person name="Lipzen A."/>
            <person name="Lombard V."/>
            <person name="Magnuson J."/>
            <person name="Maillard F."/>
            <person name="Morin E."/>
            <person name="Murat C."/>
            <person name="Nolan M."/>
            <person name="Ohm R."/>
            <person name="Pangilinan J."/>
            <person name="Pereira M."/>
            <person name="Perotto S."/>
            <person name="Peter M."/>
            <person name="Riley R."/>
            <person name="Sitrit Y."/>
            <person name="Stielow B."/>
            <person name="Szollosi G."/>
            <person name="Zifcakova L."/>
            <person name="Stursova M."/>
            <person name="Spatafora J.W."/>
            <person name="Tedersoo L."/>
            <person name="Vaario L.-M."/>
            <person name="Yamada A."/>
            <person name="Yan M."/>
            <person name="Wang P."/>
            <person name="Xu J."/>
            <person name="Bruns T."/>
            <person name="Baldrian P."/>
            <person name="Vilgalys R."/>
            <person name="Henrissat B."/>
            <person name="Grigoriev I.V."/>
            <person name="Hibbett D."/>
            <person name="Nagy L.G."/>
            <person name="Martin F.M."/>
        </authorList>
    </citation>
    <scope>NUCLEOTIDE SEQUENCE</scope>
    <source>
        <strain evidence="1">P2</strain>
    </source>
</reference>
<reference evidence="1" key="2">
    <citation type="journal article" date="2020" name="Nat. Commun.">
        <title>Large-scale genome sequencing of mycorrhizal fungi provides insights into the early evolution of symbiotic traits.</title>
        <authorList>
            <person name="Miyauchi S."/>
            <person name="Kiss E."/>
            <person name="Kuo A."/>
            <person name="Drula E."/>
            <person name="Kohler A."/>
            <person name="Sanchez-Garcia M."/>
            <person name="Morin E."/>
            <person name="Andreopoulos B."/>
            <person name="Barry K.W."/>
            <person name="Bonito G."/>
            <person name="Buee M."/>
            <person name="Carver A."/>
            <person name="Chen C."/>
            <person name="Cichocki N."/>
            <person name="Clum A."/>
            <person name="Culley D."/>
            <person name="Crous P.W."/>
            <person name="Fauchery L."/>
            <person name="Girlanda M."/>
            <person name="Hayes R.D."/>
            <person name="Keri Z."/>
            <person name="LaButti K."/>
            <person name="Lipzen A."/>
            <person name="Lombard V."/>
            <person name="Magnuson J."/>
            <person name="Maillard F."/>
            <person name="Murat C."/>
            <person name="Nolan M."/>
            <person name="Ohm R.A."/>
            <person name="Pangilinan J."/>
            <person name="Pereira M.F."/>
            <person name="Perotto S."/>
            <person name="Peter M."/>
            <person name="Pfister S."/>
            <person name="Riley R."/>
            <person name="Sitrit Y."/>
            <person name="Stielow J.B."/>
            <person name="Szollosi G."/>
            <person name="Zifcakova L."/>
            <person name="Stursova M."/>
            <person name="Spatafora J.W."/>
            <person name="Tedersoo L."/>
            <person name="Vaario L.M."/>
            <person name="Yamada A."/>
            <person name="Yan M."/>
            <person name="Wang P."/>
            <person name="Xu J."/>
            <person name="Bruns T."/>
            <person name="Baldrian P."/>
            <person name="Vilgalys R."/>
            <person name="Dunand C."/>
            <person name="Henrissat B."/>
            <person name="Grigoriev I.V."/>
            <person name="Hibbett D."/>
            <person name="Nagy L.G."/>
            <person name="Martin F.M."/>
        </authorList>
    </citation>
    <scope>NUCLEOTIDE SEQUENCE</scope>
    <source>
        <strain evidence="1">P2</strain>
    </source>
</reference>
<sequence length="221" mass="25126">MSDVVHLAYGGTYNDVPKRVAASSELMGLELEWIEVRANYLRRIQTDGSRTGDQFLRPQASCLTHHANRTVSTFQSFETGSTGREAIGGRGNASHSGGCTCGTPGSFWTERHPSPTHSRVTAEGLKESPRTGPIQRLTFNLDESELADPFYARTETSRVQIDELYKDLLFLLARQRSLKRYYQPRHRVRHAQRPCFWVRALGWVPDTYQKQRVCLFHVGEL</sequence>
<organism evidence="1 2">
    <name type="scientific">Thelephora ganbajun</name>
    <name type="common">Ganba fungus</name>
    <dbReference type="NCBI Taxonomy" id="370292"/>
    <lineage>
        <taxon>Eukaryota</taxon>
        <taxon>Fungi</taxon>
        <taxon>Dikarya</taxon>
        <taxon>Basidiomycota</taxon>
        <taxon>Agaricomycotina</taxon>
        <taxon>Agaricomycetes</taxon>
        <taxon>Thelephorales</taxon>
        <taxon>Thelephoraceae</taxon>
        <taxon>Thelephora</taxon>
    </lineage>
</organism>
<evidence type="ECO:0000313" key="1">
    <source>
        <dbReference type="EMBL" id="KAF9652699.1"/>
    </source>
</evidence>
<dbReference type="EMBL" id="MU117967">
    <property type="protein sequence ID" value="KAF9652699.1"/>
    <property type="molecule type" value="Genomic_DNA"/>
</dbReference>
<proteinExistence type="predicted"/>
<accession>A0ACB6ZSZ7</accession>
<dbReference type="Proteomes" id="UP000886501">
    <property type="component" value="Unassembled WGS sequence"/>
</dbReference>
<keyword evidence="2" id="KW-1185">Reference proteome</keyword>
<name>A0ACB6ZSZ7_THEGA</name>
<protein>
    <submittedName>
        <fullName evidence="1">Uncharacterized protein</fullName>
    </submittedName>
</protein>